<organism evidence="1">
    <name type="scientific">marine sediment metagenome</name>
    <dbReference type="NCBI Taxonomy" id="412755"/>
    <lineage>
        <taxon>unclassified sequences</taxon>
        <taxon>metagenomes</taxon>
        <taxon>ecological metagenomes</taxon>
    </lineage>
</organism>
<comment type="caution">
    <text evidence="1">The sequence shown here is derived from an EMBL/GenBank/DDBJ whole genome shotgun (WGS) entry which is preliminary data.</text>
</comment>
<proteinExistence type="predicted"/>
<protein>
    <submittedName>
        <fullName evidence="1">Uncharacterized protein</fullName>
    </submittedName>
</protein>
<evidence type="ECO:0000313" key="1">
    <source>
        <dbReference type="EMBL" id="GAG34789.1"/>
    </source>
</evidence>
<dbReference type="AlphaFoldDB" id="X0WUV9"/>
<accession>X0WUV9</accession>
<reference evidence="1" key="1">
    <citation type="journal article" date="2014" name="Front. Microbiol.">
        <title>High frequency of phylogenetically diverse reductive dehalogenase-homologous genes in deep subseafloor sedimentary metagenomes.</title>
        <authorList>
            <person name="Kawai M."/>
            <person name="Futagami T."/>
            <person name="Toyoda A."/>
            <person name="Takaki Y."/>
            <person name="Nishi S."/>
            <person name="Hori S."/>
            <person name="Arai W."/>
            <person name="Tsubouchi T."/>
            <person name="Morono Y."/>
            <person name="Uchiyama I."/>
            <person name="Ito T."/>
            <person name="Fujiyama A."/>
            <person name="Inagaki F."/>
            <person name="Takami H."/>
        </authorList>
    </citation>
    <scope>NUCLEOTIDE SEQUENCE</scope>
    <source>
        <strain evidence="1">Expedition CK06-06</strain>
    </source>
</reference>
<dbReference type="EMBL" id="BARS01046955">
    <property type="protein sequence ID" value="GAG34789.1"/>
    <property type="molecule type" value="Genomic_DNA"/>
</dbReference>
<feature type="non-terminal residue" evidence="1">
    <location>
        <position position="245"/>
    </location>
</feature>
<gene>
    <name evidence="1" type="ORF">S01H1_70596</name>
</gene>
<feature type="non-terminal residue" evidence="1">
    <location>
        <position position="1"/>
    </location>
</feature>
<sequence length="245" mass="24966">GSLAPAIGVVGGAFNGALAGVQDLLEENKDLVAEVADEIATGLVAAVQSAIAFVGAMVDGWTVVQIGVNKVKTFVVTLGASINEMGSQMLGVLAGWAGALADLSDSAGDPLGLSDGLRAASDGVNTLSSNLSEAASVGVDALADIDQELGVLRASLGDGADMAERINTAIDSRRTGLQDTRKDAEGFKSSLTEVNSELLTTEAALAKIDDISKDAQQSALTDGQLLLQQRDDELTKLQAVLDLTV</sequence>
<name>X0WUV9_9ZZZZ</name>